<dbReference type="RefSeq" id="WP_258543454.1">
    <property type="nucleotide sequence ID" value="NZ_OU015584.1"/>
</dbReference>
<keyword evidence="1" id="KW-0812">Transmembrane</keyword>
<accession>A0A916JQ91</accession>
<keyword evidence="1" id="KW-0472">Membrane</keyword>
<feature type="domain" description="Late embryogenesis abundant protein LEA-2 subgroup" evidence="2">
    <location>
        <begin position="52"/>
        <end position="148"/>
    </location>
</feature>
<dbReference type="Proteomes" id="UP000683507">
    <property type="component" value="Chromosome"/>
</dbReference>
<evidence type="ECO:0000256" key="1">
    <source>
        <dbReference type="SAM" id="Phobius"/>
    </source>
</evidence>
<proteinExistence type="predicted"/>
<dbReference type="KEGG" id="ptan:CRYO30217_03269"/>
<keyword evidence="1" id="KW-1133">Transmembrane helix</keyword>
<feature type="transmembrane region" description="Helical" evidence="1">
    <location>
        <begin position="7"/>
        <end position="25"/>
    </location>
</feature>
<evidence type="ECO:0000313" key="3">
    <source>
        <dbReference type="EMBL" id="CAG5086763.1"/>
    </source>
</evidence>
<protein>
    <recommendedName>
        <fullName evidence="2">Late embryogenesis abundant protein LEA-2 subgroup domain-containing protein</fullName>
    </recommendedName>
</protein>
<organism evidence="3 4">
    <name type="scientific">Parvicella tangerina</name>
    <dbReference type="NCBI Taxonomy" id="2829795"/>
    <lineage>
        <taxon>Bacteria</taxon>
        <taxon>Pseudomonadati</taxon>
        <taxon>Bacteroidota</taxon>
        <taxon>Flavobacteriia</taxon>
        <taxon>Flavobacteriales</taxon>
        <taxon>Parvicellaceae</taxon>
        <taxon>Parvicella</taxon>
    </lineage>
</organism>
<reference evidence="3" key="1">
    <citation type="submission" date="2021-04" db="EMBL/GenBank/DDBJ databases">
        <authorList>
            <person name="Rodrigo-Torres L."/>
            <person name="Arahal R. D."/>
            <person name="Lucena T."/>
        </authorList>
    </citation>
    <scope>NUCLEOTIDE SEQUENCE</scope>
    <source>
        <strain evidence="3">AS29M-1</strain>
    </source>
</reference>
<name>A0A916JQ91_9FLAO</name>
<dbReference type="EMBL" id="OU015584">
    <property type="protein sequence ID" value="CAG5086763.1"/>
    <property type="molecule type" value="Genomic_DNA"/>
</dbReference>
<gene>
    <name evidence="3" type="ORF">CRYO30217_03269</name>
</gene>
<evidence type="ECO:0000259" key="2">
    <source>
        <dbReference type="Pfam" id="PF03168"/>
    </source>
</evidence>
<dbReference type="InterPro" id="IPR004864">
    <property type="entry name" value="LEA_2"/>
</dbReference>
<sequence length="158" mass="17362">MKTGVKIGTAVAGTGFSLGLFGLWFSNQIDYQPISIQVHTISATAINFKVVFSVENPTQFNVKVSKQFYEIFIAGHLVSKASAEQSFRVMKRGTSTLLVDLQIKFDDIKEKIPAFNGVDMMLLNDLQVTVSGKLSAKIGVLPVFPIPIRSYFTIGDLL</sequence>
<dbReference type="Gene3D" id="2.60.40.1820">
    <property type="match status" value="1"/>
</dbReference>
<keyword evidence="4" id="KW-1185">Reference proteome</keyword>
<evidence type="ECO:0000313" key="4">
    <source>
        <dbReference type="Proteomes" id="UP000683507"/>
    </source>
</evidence>
<dbReference type="Pfam" id="PF03168">
    <property type="entry name" value="LEA_2"/>
    <property type="match status" value="1"/>
</dbReference>
<dbReference type="SUPFAM" id="SSF117070">
    <property type="entry name" value="LEA14-like"/>
    <property type="match status" value="1"/>
</dbReference>
<dbReference type="AlphaFoldDB" id="A0A916JQ91"/>